<evidence type="ECO:0000256" key="1">
    <source>
        <dbReference type="SAM" id="Phobius"/>
    </source>
</evidence>
<keyword evidence="1" id="KW-0812">Transmembrane</keyword>
<dbReference type="EMBL" id="AP019314">
    <property type="protein sequence ID" value="BBH39513.1"/>
    <property type="molecule type" value="Genomic_DNA"/>
</dbReference>
<dbReference type="KEGG" id="mvz:myaer102_20450"/>
<dbReference type="RefSeq" id="WP_125730766.1">
    <property type="nucleotide sequence ID" value="NZ_AP019314.1"/>
</dbReference>
<keyword evidence="1" id="KW-1133">Transmembrane helix</keyword>
<feature type="transmembrane region" description="Helical" evidence="1">
    <location>
        <begin position="9"/>
        <end position="27"/>
    </location>
</feature>
<proteinExistence type="predicted"/>
<gene>
    <name evidence="2" type="ORF">myaer102_20450</name>
</gene>
<dbReference type="AlphaFoldDB" id="A0A3G9JG03"/>
<reference evidence="2 3" key="1">
    <citation type="submission" date="2018-11" db="EMBL/GenBank/DDBJ databases">
        <title>Complete genome sequence of Microcystis aeruginosa NIES-102.</title>
        <authorList>
            <person name="Yamaguchi H."/>
            <person name="Suzuki S."/>
            <person name="Kawachi M."/>
        </authorList>
    </citation>
    <scope>NUCLEOTIDE SEQUENCE [LARGE SCALE GENOMIC DNA]</scope>
    <source>
        <strain evidence="2 3">NIES-102</strain>
    </source>
</reference>
<dbReference type="Proteomes" id="UP000278152">
    <property type="component" value="Chromosome"/>
</dbReference>
<evidence type="ECO:0000313" key="3">
    <source>
        <dbReference type="Proteomes" id="UP000278152"/>
    </source>
</evidence>
<accession>A0A3G9JG03</accession>
<protein>
    <submittedName>
        <fullName evidence="2">Uncharacterized protein</fullName>
    </submittedName>
</protein>
<organism evidence="2 3">
    <name type="scientific">Microcystis viridis NIES-102</name>
    <dbReference type="NCBI Taxonomy" id="213615"/>
    <lineage>
        <taxon>Bacteria</taxon>
        <taxon>Bacillati</taxon>
        <taxon>Cyanobacteriota</taxon>
        <taxon>Cyanophyceae</taxon>
        <taxon>Oscillatoriophycideae</taxon>
        <taxon>Chroococcales</taxon>
        <taxon>Microcystaceae</taxon>
        <taxon>Microcystis</taxon>
    </lineage>
</organism>
<keyword evidence="1" id="KW-0472">Membrane</keyword>
<sequence>MNRRNFVKFIYLASGIVVPSIALYQSYINQVEAGIPVLPLIIGTIEFLTLVKNSIDVGKEVAALIGIGNPEPKPQSGAIIINVFNSSNPSTPEVTIRQNLTIPPRTQQTYQLPSIQPSSPGKKILQVTTGLNSLSTTFRYGSFCCDSRGNRRCPVPYSLDLGTECLCSGQGVGIICE</sequence>
<name>A0A3G9JG03_MICVR</name>
<evidence type="ECO:0000313" key="2">
    <source>
        <dbReference type="EMBL" id="BBH39513.1"/>
    </source>
</evidence>